<dbReference type="Gene3D" id="3.40.50.80">
    <property type="entry name" value="Nucleotide-binding domain of ferredoxin-NADP reductase (FNR) module"/>
    <property type="match status" value="1"/>
</dbReference>
<dbReference type="InterPro" id="IPR036010">
    <property type="entry name" value="2Fe-2S_ferredoxin-like_sf"/>
</dbReference>
<organism evidence="9 10">
    <name type="scientific">Komagataeibacter xylinus</name>
    <name type="common">Gluconacetobacter xylinus</name>
    <dbReference type="NCBI Taxonomy" id="28448"/>
    <lineage>
        <taxon>Bacteria</taxon>
        <taxon>Pseudomonadati</taxon>
        <taxon>Pseudomonadota</taxon>
        <taxon>Alphaproteobacteria</taxon>
        <taxon>Acetobacterales</taxon>
        <taxon>Acetobacteraceae</taxon>
        <taxon>Komagataeibacter</taxon>
    </lineage>
</organism>
<dbReference type="CDD" id="cd00207">
    <property type="entry name" value="fer2"/>
    <property type="match status" value="1"/>
</dbReference>
<evidence type="ECO:0000256" key="5">
    <source>
        <dbReference type="ARBA" id="ARBA00023004"/>
    </source>
</evidence>
<dbReference type="OrthoDB" id="9792185at2"/>
<dbReference type="CDD" id="cd06185">
    <property type="entry name" value="PDR_like"/>
    <property type="match status" value="1"/>
</dbReference>
<keyword evidence="5" id="KW-0408">Iron</keyword>
<dbReference type="PROSITE" id="PS00197">
    <property type="entry name" value="2FE2S_FER_1"/>
    <property type="match status" value="1"/>
</dbReference>
<evidence type="ECO:0000256" key="2">
    <source>
        <dbReference type="ARBA" id="ARBA00022714"/>
    </source>
</evidence>
<proteinExistence type="predicted"/>
<dbReference type="GO" id="GO:0016491">
    <property type="term" value="F:oxidoreductase activity"/>
    <property type="evidence" value="ECO:0007669"/>
    <property type="project" value="UniProtKB-KW"/>
</dbReference>
<accession>A0A857FP99</accession>
<evidence type="ECO:0000313" key="10">
    <source>
        <dbReference type="Proteomes" id="UP000464674"/>
    </source>
</evidence>
<evidence type="ECO:0000256" key="1">
    <source>
        <dbReference type="ARBA" id="ARBA00022630"/>
    </source>
</evidence>
<gene>
    <name evidence="9" type="ORF">FMA36_11300</name>
</gene>
<sequence length="321" mass="34249">MTTLSVRVRNPVWHGGIVLFSLEAANGQALPPFQAGAHIDVHLPNGMMRQYSLCGDPADTASYRLGVLLDPASRGGSIALHEAVREGELLQIGVPRNLFPLEPGAQHAVLIGGGIGITPMVAMAYELHDRGETFELHYVVRAGNDAAFRALLDATPFAGAVRYHVRDPEGTTPRFDPQATIRQARARAAQPCQVYTCGPVALMQAVERAVAEAGLAPSCFHQEKFSGDPVTGGDTFEIMAARAGVRTTVGADETIVAALARAGVKIKTSCENGVCGTCLADVLEGVPEHRDEYLTEEERAENDQIVLCCSRSRSPLLVVDV</sequence>
<keyword evidence="3" id="KW-0479">Metal-binding</keyword>
<dbReference type="InterPro" id="IPR050415">
    <property type="entry name" value="MRET"/>
</dbReference>
<dbReference type="InterPro" id="IPR012675">
    <property type="entry name" value="Beta-grasp_dom_sf"/>
</dbReference>
<reference evidence="9 10" key="1">
    <citation type="journal article" date="2020" name="Carbohydr. Polym.">
        <title>Characterization and optimization of production of bacterial cellulose from strain CGMCC 17276 based on whole-genome analysis.</title>
        <authorList>
            <person name="Lu T."/>
            <person name="Gao H."/>
            <person name="Liao B."/>
            <person name="Wu J."/>
            <person name="Zhang W."/>
            <person name="Huang J."/>
            <person name="Liu M."/>
            <person name="Huang J."/>
            <person name="Chang Z."/>
            <person name="Jin M."/>
            <person name="Yi Z."/>
            <person name="Jiang D."/>
        </authorList>
    </citation>
    <scope>NUCLEOTIDE SEQUENCE [LARGE SCALE GENOMIC DNA]</scope>
    <source>
        <strain evidence="9 10">CGMCC 17276</strain>
    </source>
</reference>
<dbReference type="Gene3D" id="3.10.20.30">
    <property type="match status" value="1"/>
</dbReference>
<dbReference type="Gene3D" id="2.40.30.10">
    <property type="entry name" value="Translation factors"/>
    <property type="match status" value="1"/>
</dbReference>
<dbReference type="GO" id="GO:0051537">
    <property type="term" value="F:2 iron, 2 sulfur cluster binding"/>
    <property type="evidence" value="ECO:0007669"/>
    <property type="project" value="UniProtKB-KW"/>
</dbReference>
<evidence type="ECO:0000256" key="6">
    <source>
        <dbReference type="ARBA" id="ARBA00023014"/>
    </source>
</evidence>
<evidence type="ECO:0000256" key="3">
    <source>
        <dbReference type="ARBA" id="ARBA00022723"/>
    </source>
</evidence>
<protein>
    <submittedName>
        <fullName evidence="9">Oxidoreductase</fullName>
    </submittedName>
</protein>
<keyword evidence="6" id="KW-0411">Iron-sulfur</keyword>
<name>A0A857FP99_KOMXY</name>
<keyword evidence="2" id="KW-0001">2Fe-2S</keyword>
<dbReference type="InterPro" id="IPR017927">
    <property type="entry name" value="FAD-bd_FR_type"/>
</dbReference>
<evidence type="ECO:0000259" key="8">
    <source>
        <dbReference type="PROSITE" id="PS51384"/>
    </source>
</evidence>
<dbReference type="SUPFAM" id="SSF63380">
    <property type="entry name" value="Riboflavin synthase domain-like"/>
    <property type="match status" value="1"/>
</dbReference>
<feature type="domain" description="2Fe-2S ferredoxin-type" evidence="7">
    <location>
        <begin position="234"/>
        <end position="321"/>
    </location>
</feature>
<dbReference type="PROSITE" id="PS51085">
    <property type="entry name" value="2FE2S_FER_2"/>
    <property type="match status" value="1"/>
</dbReference>
<feature type="domain" description="FAD-binding FR-type" evidence="8">
    <location>
        <begin position="1"/>
        <end position="102"/>
    </location>
</feature>
<dbReference type="PROSITE" id="PS51384">
    <property type="entry name" value="FAD_FR"/>
    <property type="match status" value="1"/>
</dbReference>
<dbReference type="InterPro" id="IPR006058">
    <property type="entry name" value="2Fe2S_fd_BS"/>
</dbReference>
<dbReference type="PANTHER" id="PTHR47354:SF1">
    <property type="entry name" value="CARNITINE MONOOXYGENASE REDUCTASE SUBUNIT"/>
    <property type="match status" value="1"/>
</dbReference>
<evidence type="ECO:0000259" key="7">
    <source>
        <dbReference type="PROSITE" id="PS51085"/>
    </source>
</evidence>
<dbReference type="Pfam" id="PF00111">
    <property type="entry name" value="Fer2"/>
    <property type="match status" value="1"/>
</dbReference>
<evidence type="ECO:0000256" key="4">
    <source>
        <dbReference type="ARBA" id="ARBA00023002"/>
    </source>
</evidence>
<dbReference type="InterPro" id="IPR001041">
    <property type="entry name" value="2Fe-2S_ferredoxin-type"/>
</dbReference>
<dbReference type="Proteomes" id="UP000464674">
    <property type="component" value="Chromosome"/>
</dbReference>
<dbReference type="InterPro" id="IPR039261">
    <property type="entry name" value="FNR_nucleotide-bd"/>
</dbReference>
<dbReference type="RefSeq" id="WP_159262373.1">
    <property type="nucleotide sequence ID" value="NZ_CP041348.1"/>
</dbReference>
<dbReference type="SUPFAM" id="SSF54292">
    <property type="entry name" value="2Fe-2S ferredoxin-like"/>
    <property type="match status" value="1"/>
</dbReference>
<dbReference type="GO" id="GO:0046872">
    <property type="term" value="F:metal ion binding"/>
    <property type="evidence" value="ECO:0007669"/>
    <property type="project" value="UniProtKB-KW"/>
</dbReference>
<dbReference type="AlphaFoldDB" id="A0A857FP99"/>
<dbReference type="EMBL" id="CP041348">
    <property type="protein sequence ID" value="QHC35996.1"/>
    <property type="molecule type" value="Genomic_DNA"/>
</dbReference>
<dbReference type="PANTHER" id="PTHR47354">
    <property type="entry name" value="NADH OXIDOREDUCTASE HCR"/>
    <property type="match status" value="1"/>
</dbReference>
<dbReference type="PRINTS" id="PR00409">
    <property type="entry name" value="PHDIOXRDTASE"/>
</dbReference>
<dbReference type="InterPro" id="IPR017938">
    <property type="entry name" value="Riboflavin_synthase-like_b-brl"/>
</dbReference>
<keyword evidence="4" id="KW-0560">Oxidoreductase</keyword>
<dbReference type="SUPFAM" id="SSF52343">
    <property type="entry name" value="Ferredoxin reductase-like, C-terminal NADP-linked domain"/>
    <property type="match status" value="1"/>
</dbReference>
<evidence type="ECO:0000313" key="9">
    <source>
        <dbReference type="EMBL" id="QHC35996.1"/>
    </source>
</evidence>
<dbReference type="InterPro" id="IPR001433">
    <property type="entry name" value="OxRdtase_FAD/NAD-bd"/>
</dbReference>
<dbReference type="Pfam" id="PF00175">
    <property type="entry name" value="NAD_binding_1"/>
    <property type="match status" value="1"/>
</dbReference>
<keyword evidence="1" id="KW-0285">Flavoprotein</keyword>